<proteinExistence type="predicted"/>
<reference evidence="2" key="1">
    <citation type="journal article" date="2019" name="Int. J. Syst. Evol. Microbiol.">
        <title>The Global Catalogue of Microorganisms (GCM) 10K type strain sequencing project: providing services to taxonomists for standard genome sequencing and annotation.</title>
        <authorList>
            <consortium name="The Broad Institute Genomics Platform"/>
            <consortium name="The Broad Institute Genome Sequencing Center for Infectious Disease"/>
            <person name="Wu L."/>
            <person name="Ma J."/>
        </authorList>
    </citation>
    <scope>NUCLEOTIDE SEQUENCE [LARGE SCALE GENOMIC DNA]</scope>
    <source>
        <strain evidence="2">NBRC 112502</strain>
    </source>
</reference>
<name>A0ABQ6ACK9_9PROT</name>
<organism evidence="1 2">
    <name type="scientific">Acidocella aquatica</name>
    <dbReference type="NCBI Taxonomy" id="1922313"/>
    <lineage>
        <taxon>Bacteria</taxon>
        <taxon>Pseudomonadati</taxon>
        <taxon>Pseudomonadota</taxon>
        <taxon>Alphaproteobacteria</taxon>
        <taxon>Acetobacterales</taxon>
        <taxon>Acidocellaceae</taxon>
        <taxon>Acidocella</taxon>
    </lineage>
</organism>
<dbReference type="Gene3D" id="1.20.120.450">
    <property type="entry name" value="dinb family like domain"/>
    <property type="match status" value="1"/>
</dbReference>
<dbReference type="PANTHER" id="PTHR36922">
    <property type="entry name" value="BLL2446 PROTEIN"/>
    <property type="match status" value="1"/>
</dbReference>
<dbReference type="EMBL" id="BSOS01000067">
    <property type="protein sequence ID" value="GLR67829.1"/>
    <property type="molecule type" value="Genomic_DNA"/>
</dbReference>
<comment type="caution">
    <text evidence="1">The sequence shown here is derived from an EMBL/GenBank/DDBJ whole genome shotgun (WGS) entry which is preliminary data.</text>
</comment>
<evidence type="ECO:0008006" key="3">
    <source>
        <dbReference type="Google" id="ProtNLM"/>
    </source>
</evidence>
<dbReference type="PANTHER" id="PTHR36922:SF1">
    <property type="entry name" value="DUF1993 DOMAIN-CONTAINING PROTEIN"/>
    <property type="match status" value="1"/>
</dbReference>
<accession>A0ABQ6ACK9</accession>
<evidence type="ECO:0000313" key="1">
    <source>
        <dbReference type="EMBL" id="GLR67829.1"/>
    </source>
</evidence>
<gene>
    <name evidence="1" type="ORF">GCM10010909_25100</name>
</gene>
<dbReference type="SUPFAM" id="SSF109854">
    <property type="entry name" value="DinB/YfiT-like putative metalloenzymes"/>
    <property type="match status" value="1"/>
</dbReference>
<sequence>MTISMYGMSVGSFVPVLESLSGILGKGAAHGRENSLDLANARLAPDMFTLKQQVQIACEHARSCVLRLTGQAVPAFGFTEAGMEDLQAGIAAAIAFLKGVDAAAFEGAETRAITIELPGDLVIAMDGVQLLQAWALPNFYFHVVTAYDILRHNGVSIGKKDYLSQIAPLIRPRG</sequence>
<dbReference type="InterPro" id="IPR018531">
    <property type="entry name" value="DUF1993"/>
</dbReference>
<protein>
    <recommendedName>
        <fullName evidence="3">DUF1993 domain-containing protein</fullName>
    </recommendedName>
</protein>
<dbReference type="InterPro" id="IPR034660">
    <property type="entry name" value="DinB/YfiT-like"/>
</dbReference>
<keyword evidence="2" id="KW-1185">Reference proteome</keyword>
<dbReference type="Proteomes" id="UP001156641">
    <property type="component" value="Unassembled WGS sequence"/>
</dbReference>
<evidence type="ECO:0000313" key="2">
    <source>
        <dbReference type="Proteomes" id="UP001156641"/>
    </source>
</evidence>
<dbReference type="RefSeq" id="WP_284258592.1">
    <property type="nucleotide sequence ID" value="NZ_BSOS01000067.1"/>
</dbReference>
<dbReference type="Pfam" id="PF09351">
    <property type="entry name" value="DUF1993"/>
    <property type="match status" value="1"/>
</dbReference>